<dbReference type="InterPro" id="IPR011195">
    <property type="entry name" value="UCP010256"/>
</dbReference>
<gene>
    <name evidence="1" type="ORF">D5R97_05180</name>
</gene>
<accession>A0A424YEK9</accession>
<dbReference type="InterPro" id="IPR036465">
    <property type="entry name" value="vWFA_dom_sf"/>
</dbReference>
<proteinExistence type="predicted"/>
<dbReference type="PIRSF" id="PIRSF010256">
    <property type="entry name" value="CoxE_vWa"/>
    <property type="match status" value="1"/>
</dbReference>
<comment type="caution">
    <text evidence="1">The sequence shown here is derived from an EMBL/GenBank/DDBJ whole genome shotgun (WGS) entry which is preliminary data.</text>
</comment>
<organism evidence="1 2">
    <name type="scientific">Candidatus Syntrophonatronum acetioxidans</name>
    <dbReference type="NCBI Taxonomy" id="1795816"/>
    <lineage>
        <taxon>Bacteria</taxon>
        <taxon>Bacillati</taxon>
        <taxon>Bacillota</taxon>
        <taxon>Clostridia</taxon>
        <taxon>Eubacteriales</taxon>
        <taxon>Syntrophomonadaceae</taxon>
        <taxon>Candidatus Syntrophonatronum</taxon>
    </lineage>
</organism>
<sequence>MEEKILSFARDLRRGGVPLAVPEVMDALRGIEVTGYHKEIFRAILRATLIKDEMDAPLFNKLFEIYFEPQPELKDNYQEEAKNNSFTDNHVFLSRVFGCDGRGLATGIQGAPRGRLASAVYTGSGPEMEKLAREGVEGLALHRGEEPEDFEELVYQAKAALEWFMFTFYLDSRREKGIIQEEEYVFCQENLKSLENRLRRLLEEKIINKFQEKGLEKILEYQNLRRKVFSRMEEKELEKIGHYALKLGRKLVTRKGRRKKPGLKGQVDLRNTIRKSVGTGGVPLKLSSRGKGIEQPDLLVLCDVSGSVARFSTFMLLFIHSLQERFRYVRTFLFIDLLAEVTDYFKGKDPAKALQEALERAPVSDTNNSDYGRVFYHFASHYSYLITSRTVLLILGDAKNNWRGEEKPAFQEMARRAKRVYWLNPYPEETWDTRDSVMRVYAPYCSGVMECRNLEQLAKVTEELIFQEGVGAR</sequence>
<protein>
    <submittedName>
        <fullName evidence="1">VWA domain-containing protein</fullName>
    </submittedName>
</protein>
<dbReference type="PANTHER" id="PTHR39338">
    <property type="entry name" value="BLL5662 PROTEIN-RELATED"/>
    <property type="match status" value="1"/>
</dbReference>
<dbReference type="Proteomes" id="UP000285138">
    <property type="component" value="Unassembled WGS sequence"/>
</dbReference>
<dbReference type="AlphaFoldDB" id="A0A424YEK9"/>
<name>A0A424YEK9_9FIRM</name>
<dbReference type="SUPFAM" id="SSF53300">
    <property type="entry name" value="vWA-like"/>
    <property type="match status" value="1"/>
</dbReference>
<dbReference type="PANTHER" id="PTHR39338:SF5">
    <property type="entry name" value="BLR6139 PROTEIN"/>
    <property type="match status" value="1"/>
</dbReference>
<dbReference type="InterPro" id="IPR008912">
    <property type="entry name" value="Uncharacterised_CoxE"/>
</dbReference>
<dbReference type="Pfam" id="PF05762">
    <property type="entry name" value="VWA_CoxE"/>
    <property type="match status" value="1"/>
</dbReference>
<reference evidence="1 2" key="1">
    <citation type="submission" date="2018-08" db="EMBL/GenBank/DDBJ databases">
        <title>The metabolism and importance of syntrophic acetate oxidation coupled to methane or sulfide production in haloalkaline environments.</title>
        <authorList>
            <person name="Timmers P.H.A."/>
            <person name="Vavourakis C.D."/>
            <person name="Sorokin D.Y."/>
            <person name="Sinninghe Damste J.S."/>
            <person name="Muyzer G."/>
            <person name="Stams A.J.M."/>
            <person name="Plugge C.M."/>
        </authorList>
    </citation>
    <scope>NUCLEOTIDE SEQUENCE [LARGE SCALE GENOMIC DNA]</scope>
    <source>
        <strain evidence="1">MSAO_Bac1</strain>
    </source>
</reference>
<dbReference type="EMBL" id="QZAA01000132">
    <property type="protein sequence ID" value="RQD75992.1"/>
    <property type="molecule type" value="Genomic_DNA"/>
</dbReference>
<evidence type="ECO:0000313" key="1">
    <source>
        <dbReference type="EMBL" id="RQD75992.1"/>
    </source>
</evidence>
<evidence type="ECO:0000313" key="2">
    <source>
        <dbReference type="Proteomes" id="UP000285138"/>
    </source>
</evidence>